<accession>A0AAQ3NN55</accession>
<evidence type="ECO:0000313" key="3">
    <source>
        <dbReference type="Proteomes" id="UP001374535"/>
    </source>
</evidence>
<protein>
    <submittedName>
        <fullName evidence="2">Uncharacterized protein</fullName>
    </submittedName>
</protein>
<feature type="compositionally biased region" description="Polar residues" evidence="1">
    <location>
        <begin position="8"/>
        <end position="21"/>
    </location>
</feature>
<name>A0AAQ3NN55_VIGMU</name>
<feature type="region of interest" description="Disordered" evidence="1">
    <location>
        <begin position="1"/>
        <end position="135"/>
    </location>
</feature>
<proteinExistence type="predicted"/>
<dbReference type="EMBL" id="CP144697">
    <property type="protein sequence ID" value="WVZ13409.1"/>
    <property type="molecule type" value="Genomic_DNA"/>
</dbReference>
<feature type="compositionally biased region" description="Low complexity" evidence="1">
    <location>
        <begin position="26"/>
        <end position="38"/>
    </location>
</feature>
<keyword evidence="3" id="KW-1185">Reference proteome</keyword>
<sequence>MDLHEQPTKAQLLTLQKNQQYAYDDPPISSLPTTYYTPPNLPASPANSEPSPRPQTPPETDSPAPAGSRPRPPPHRRVSQSSGRTYRSPLNHCSRSPSPRRGTVTPPVTFSGARPPPASTPGTPRRCSASTPPAA</sequence>
<organism evidence="2 3">
    <name type="scientific">Vigna mungo</name>
    <name type="common">Black gram</name>
    <name type="synonym">Phaseolus mungo</name>
    <dbReference type="NCBI Taxonomy" id="3915"/>
    <lineage>
        <taxon>Eukaryota</taxon>
        <taxon>Viridiplantae</taxon>
        <taxon>Streptophyta</taxon>
        <taxon>Embryophyta</taxon>
        <taxon>Tracheophyta</taxon>
        <taxon>Spermatophyta</taxon>
        <taxon>Magnoliopsida</taxon>
        <taxon>eudicotyledons</taxon>
        <taxon>Gunneridae</taxon>
        <taxon>Pentapetalae</taxon>
        <taxon>rosids</taxon>
        <taxon>fabids</taxon>
        <taxon>Fabales</taxon>
        <taxon>Fabaceae</taxon>
        <taxon>Papilionoideae</taxon>
        <taxon>50 kb inversion clade</taxon>
        <taxon>NPAAA clade</taxon>
        <taxon>indigoferoid/millettioid clade</taxon>
        <taxon>Phaseoleae</taxon>
        <taxon>Vigna</taxon>
    </lineage>
</organism>
<evidence type="ECO:0000313" key="2">
    <source>
        <dbReference type="EMBL" id="WVZ13409.1"/>
    </source>
</evidence>
<reference evidence="2 3" key="1">
    <citation type="journal article" date="2023" name="Life. Sci Alliance">
        <title>Evolutionary insights into 3D genome organization and epigenetic landscape of Vigna mungo.</title>
        <authorList>
            <person name="Junaid A."/>
            <person name="Singh B."/>
            <person name="Bhatia S."/>
        </authorList>
    </citation>
    <scope>NUCLEOTIDE SEQUENCE [LARGE SCALE GENOMIC DNA]</scope>
    <source>
        <strain evidence="2">Urdbean</strain>
    </source>
</reference>
<dbReference type="AlphaFoldDB" id="A0AAQ3NN55"/>
<evidence type="ECO:0000256" key="1">
    <source>
        <dbReference type="SAM" id="MobiDB-lite"/>
    </source>
</evidence>
<gene>
    <name evidence="2" type="ORF">V8G54_010975</name>
</gene>
<dbReference type="Proteomes" id="UP001374535">
    <property type="component" value="Chromosome 4"/>
</dbReference>